<protein>
    <submittedName>
        <fullName evidence="2">GNAT family N-acetyltransferase</fullName>
    </submittedName>
</protein>
<dbReference type="PANTHER" id="PTHR43792">
    <property type="entry name" value="GNAT FAMILY, PUTATIVE (AFU_ORTHOLOGUE AFUA_3G00765)-RELATED-RELATED"/>
    <property type="match status" value="1"/>
</dbReference>
<organism evidence="2 3">
    <name type="scientific">Shewanella holmiensis</name>
    <dbReference type="NCBI Taxonomy" id="2952222"/>
    <lineage>
        <taxon>Bacteria</taxon>
        <taxon>Pseudomonadati</taxon>
        <taxon>Pseudomonadota</taxon>
        <taxon>Gammaproteobacteria</taxon>
        <taxon>Alteromonadales</taxon>
        <taxon>Shewanellaceae</taxon>
        <taxon>Shewanella</taxon>
    </lineage>
</organism>
<name>A0A9X2WPB3_9GAMM</name>
<keyword evidence="3" id="KW-1185">Reference proteome</keyword>
<dbReference type="RefSeq" id="WP_261299396.1">
    <property type="nucleotide sequence ID" value="NZ_JAMTCD010000022.1"/>
</dbReference>
<evidence type="ECO:0000313" key="3">
    <source>
        <dbReference type="Proteomes" id="UP001155546"/>
    </source>
</evidence>
<dbReference type="PROSITE" id="PS51186">
    <property type="entry name" value="GNAT"/>
    <property type="match status" value="1"/>
</dbReference>
<reference evidence="2" key="1">
    <citation type="journal article" date="2023" name="Int. J. Syst. Evol. Microbiol.">
        <title>&lt;i&gt;Shewanella septentrionalis&lt;/i&gt; sp. nov. and &lt;i&gt;Shewanella holmiensis&lt;/i&gt; sp. nov., isolated from Baltic Sea water and sediments.</title>
        <authorList>
            <person name="Martin-Rodriguez A.J."/>
            <person name="Thorell K."/>
            <person name="Joffre E."/>
            <person name="Jensie-Markopoulos S."/>
            <person name="Moore E.R.B."/>
            <person name="Sjoling A."/>
        </authorList>
    </citation>
    <scope>NUCLEOTIDE SEQUENCE</scope>
    <source>
        <strain evidence="2">SP1S2-7</strain>
    </source>
</reference>
<dbReference type="SUPFAM" id="SSF55729">
    <property type="entry name" value="Acyl-CoA N-acyltransferases (Nat)"/>
    <property type="match status" value="1"/>
</dbReference>
<feature type="domain" description="N-acetyltransferase" evidence="1">
    <location>
        <begin position="6"/>
        <end position="158"/>
    </location>
</feature>
<dbReference type="InterPro" id="IPR016181">
    <property type="entry name" value="Acyl_CoA_acyltransferase"/>
</dbReference>
<dbReference type="AlphaFoldDB" id="A0A9X2WPB3"/>
<dbReference type="Pfam" id="PF13302">
    <property type="entry name" value="Acetyltransf_3"/>
    <property type="match status" value="1"/>
</dbReference>
<evidence type="ECO:0000313" key="2">
    <source>
        <dbReference type="EMBL" id="MCT7943048.1"/>
    </source>
</evidence>
<evidence type="ECO:0000259" key="1">
    <source>
        <dbReference type="PROSITE" id="PS51186"/>
    </source>
</evidence>
<dbReference type="Gene3D" id="3.40.630.30">
    <property type="match status" value="1"/>
</dbReference>
<dbReference type="InterPro" id="IPR000182">
    <property type="entry name" value="GNAT_dom"/>
</dbReference>
<proteinExistence type="predicted"/>
<dbReference type="EMBL" id="JAMTCD010000022">
    <property type="protein sequence ID" value="MCT7943048.1"/>
    <property type="molecule type" value="Genomic_DNA"/>
</dbReference>
<comment type="caution">
    <text evidence="2">The sequence shown here is derived from an EMBL/GenBank/DDBJ whole genome shotgun (WGS) entry which is preliminary data.</text>
</comment>
<dbReference type="Proteomes" id="UP001155546">
    <property type="component" value="Unassembled WGS sequence"/>
</dbReference>
<dbReference type="GO" id="GO:0016747">
    <property type="term" value="F:acyltransferase activity, transferring groups other than amino-acyl groups"/>
    <property type="evidence" value="ECO:0007669"/>
    <property type="project" value="InterPro"/>
</dbReference>
<sequence length="161" mass="18060">MTTNPIELLPITEADLTKLFEFEHDPIANKMADFPPRERAAFFQHWQQNVLGVAGNIAMGIWLNNTLIGSILSWHKPADDKAIAGRLIGYWIDQDYWGQGIASQALKQFLPLLPQAPLFAYVASHNAGSLALIKRYGFVKVPLTDEQRKDLPASLDLYQQA</sequence>
<dbReference type="CDD" id="cd04301">
    <property type="entry name" value="NAT_SF"/>
    <property type="match status" value="1"/>
</dbReference>
<dbReference type="InterPro" id="IPR051531">
    <property type="entry name" value="N-acetyltransferase"/>
</dbReference>
<gene>
    <name evidence="2" type="ORF">NE535_14815</name>
</gene>
<accession>A0A9X2WPB3</accession>